<reference evidence="2" key="1">
    <citation type="journal article" date="2019" name="Int. J. Syst. Evol. Microbiol.">
        <title>The Global Catalogue of Microorganisms (GCM) 10K type strain sequencing project: providing services to taxonomists for standard genome sequencing and annotation.</title>
        <authorList>
            <consortium name="The Broad Institute Genomics Platform"/>
            <consortium name="The Broad Institute Genome Sequencing Center for Infectious Disease"/>
            <person name="Wu L."/>
            <person name="Ma J."/>
        </authorList>
    </citation>
    <scope>NUCLEOTIDE SEQUENCE [LARGE SCALE GENOMIC DNA]</scope>
    <source>
        <strain evidence="2">JCM 17458</strain>
    </source>
</reference>
<name>A0ABP8EET1_9MICO</name>
<dbReference type="RefSeq" id="WP_236866776.1">
    <property type="nucleotide sequence ID" value="NZ_BAABAZ010000002.1"/>
</dbReference>
<evidence type="ECO:0000313" key="1">
    <source>
        <dbReference type="EMBL" id="GAA4282497.1"/>
    </source>
</evidence>
<keyword evidence="2" id="KW-1185">Reference proteome</keyword>
<sequence>MSTAQSTTPSRRSRKFKAILAGGIVLGVGAAATLAAWTDDEWAIGDFQAGSFNLEGSTNGSDYTEHEIEGDAATLGFETGADNLSPGDSYAAGFAVRLDDTTSYDATVELANVTDAAENVTGLTYGVVQVESFAVCTPEATGTSIVAAGTALDAGTGSFEVTAGPDTSAGAPVNLCFQVTANDELSQNQSTTATWQFTATSVE</sequence>
<dbReference type="NCBIfam" id="TIGR04088">
    <property type="entry name" value="cognate_SipW"/>
    <property type="match status" value="1"/>
</dbReference>
<protein>
    <recommendedName>
        <fullName evidence="3">SipW-cognate class signal peptide</fullName>
    </recommendedName>
</protein>
<dbReference type="EMBL" id="BAABAZ010000002">
    <property type="protein sequence ID" value="GAA4282497.1"/>
    <property type="molecule type" value="Genomic_DNA"/>
</dbReference>
<proteinExistence type="predicted"/>
<comment type="caution">
    <text evidence="1">The sequence shown here is derived from an EMBL/GenBank/DDBJ whole genome shotgun (WGS) entry which is preliminary data.</text>
</comment>
<dbReference type="Proteomes" id="UP001501586">
    <property type="component" value="Unassembled WGS sequence"/>
</dbReference>
<accession>A0ABP8EET1</accession>
<gene>
    <name evidence="1" type="ORF">GCM10022261_00280</name>
</gene>
<evidence type="ECO:0000313" key="2">
    <source>
        <dbReference type="Proteomes" id="UP001501586"/>
    </source>
</evidence>
<evidence type="ECO:0008006" key="3">
    <source>
        <dbReference type="Google" id="ProtNLM"/>
    </source>
</evidence>
<organism evidence="1 2">
    <name type="scientific">Brevibacterium daeguense</name>
    <dbReference type="NCBI Taxonomy" id="909936"/>
    <lineage>
        <taxon>Bacteria</taxon>
        <taxon>Bacillati</taxon>
        <taxon>Actinomycetota</taxon>
        <taxon>Actinomycetes</taxon>
        <taxon>Micrococcales</taxon>
        <taxon>Brevibacteriaceae</taxon>
        <taxon>Brevibacterium</taxon>
    </lineage>
</organism>
<dbReference type="InterPro" id="IPR023833">
    <property type="entry name" value="Signal_pept_SipW-depend-type"/>
</dbReference>